<evidence type="ECO:0000313" key="3">
    <source>
        <dbReference type="EMBL" id="EKE28747.1"/>
    </source>
</evidence>
<sequence length="568" mass="66494">MKTYFKKPIYSALIFFSTLWVLSIWYGAYNALSPVNTWDPLTKTIWNQMVDNITDLNTRVSTLASSGSLWASNWSDISYTAWNVWIWISAPDKQLHIKTSSWNAEINIQSTNKDKWGIYHKDDWEDLIFWNLSNILTLQKNWNVWIWTDDPSSRLTLAKSLTTWYNTMLRLDENSNAWANAMGIDWRFWWLAWFPWGDGGSVWRVSVERQWSTSNFDMVFWNASSTNFSEKMRIVASNWKVWIWTASPNANLTVQNPTDWSDTALQLRSADWSFSTNQELRLDFQQQAGNIARIAMAYFWSDWWLNFYWNNSWLNTNPIMSMRGNGNVWIWTSSPKSLLSLKWTNSTVTTNALVGSPATAMMVLHDISSSQWAGGQIAFISGYGDSSGVNTITQASLWAYKESSQWSDWWQYNHSLVFNTDSYPSWLAEKMRITSAWNVWIGTASPSYKLHVSWTAAWTSWTNLSDQRYKKNIETIENPLDIISKLRWVTFDWRKDEFKNKNFTSGQKVWFIAQEVEGVLPQVVTTDKEWYKWVEYANLTAVLVEAVKELRKQNIELKNKIELLEKIK</sequence>
<keyword evidence="1" id="KW-0812">Transmembrane</keyword>
<dbReference type="EMBL" id="AMFJ01000295">
    <property type="protein sequence ID" value="EKE28747.1"/>
    <property type="molecule type" value="Genomic_DNA"/>
</dbReference>
<keyword evidence="1" id="KW-0472">Membrane</keyword>
<dbReference type="AlphaFoldDB" id="K2G370"/>
<dbReference type="InterPro" id="IPR036388">
    <property type="entry name" value="WH-like_DNA-bd_sf"/>
</dbReference>
<gene>
    <name evidence="3" type="ORF">ACD_3C00021G0001</name>
</gene>
<feature type="transmembrane region" description="Helical" evidence="1">
    <location>
        <begin position="9"/>
        <end position="28"/>
    </location>
</feature>
<name>K2G370_9BACT</name>
<evidence type="ECO:0000259" key="2">
    <source>
        <dbReference type="PROSITE" id="PS51688"/>
    </source>
</evidence>
<dbReference type="Gene3D" id="1.10.10.10">
    <property type="entry name" value="Winged helix-like DNA-binding domain superfamily/Winged helix DNA-binding domain"/>
    <property type="match status" value="1"/>
</dbReference>
<organism evidence="3">
    <name type="scientific">uncultured bacterium</name>
    <name type="common">gcode 4</name>
    <dbReference type="NCBI Taxonomy" id="1234023"/>
    <lineage>
        <taxon>Bacteria</taxon>
        <taxon>environmental samples</taxon>
    </lineage>
</organism>
<comment type="caution">
    <text evidence="3">The sequence shown here is derived from an EMBL/GenBank/DDBJ whole genome shotgun (WGS) entry which is preliminary data.</text>
</comment>
<keyword evidence="1" id="KW-1133">Transmembrane helix</keyword>
<protein>
    <recommendedName>
        <fullName evidence="2">Peptidase S74 domain-containing protein</fullName>
    </recommendedName>
</protein>
<dbReference type="Pfam" id="PF13884">
    <property type="entry name" value="Peptidase_S74"/>
    <property type="match status" value="1"/>
</dbReference>
<reference evidence="3" key="1">
    <citation type="journal article" date="2012" name="Science">
        <title>Fermentation, hydrogen, and sulfur metabolism in multiple uncultivated bacterial phyla.</title>
        <authorList>
            <person name="Wrighton K.C."/>
            <person name="Thomas B.C."/>
            <person name="Sharon I."/>
            <person name="Miller C.S."/>
            <person name="Castelle C.J."/>
            <person name="VerBerkmoes N.C."/>
            <person name="Wilkins M.J."/>
            <person name="Hettich R.L."/>
            <person name="Lipton M.S."/>
            <person name="Williams K.H."/>
            <person name="Long P.E."/>
            <person name="Banfield J.F."/>
        </authorList>
    </citation>
    <scope>NUCLEOTIDE SEQUENCE [LARGE SCALE GENOMIC DNA]</scope>
</reference>
<accession>K2G370</accession>
<proteinExistence type="predicted"/>
<feature type="domain" description="Peptidase S74" evidence="2">
    <location>
        <begin position="465"/>
        <end position="561"/>
    </location>
</feature>
<dbReference type="InterPro" id="IPR030392">
    <property type="entry name" value="S74_ICA"/>
</dbReference>
<dbReference type="PROSITE" id="PS51688">
    <property type="entry name" value="ICA"/>
    <property type="match status" value="1"/>
</dbReference>
<evidence type="ECO:0000256" key="1">
    <source>
        <dbReference type="SAM" id="Phobius"/>
    </source>
</evidence>